<keyword evidence="6" id="KW-1185">Reference proteome</keyword>
<evidence type="ECO:0000259" key="4">
    <source>
        <dbReference type="Pfam" id="PF00496"/>
    </source>
</evidence>
<dbReference type="Proteomes" id="UP000188879">
    <property type="component" value="Unassembled WGS sequence"/>
</dbReference>
<dbReference type="InterPro" id="IPR000914">
    <property type="entry name" value="SBP_5_dom"/>
</dbReference>
<reference evidence="5 6" key="1">
    <citation type="submission" date="2016-10" db="EMBL/GenBank/DDBJ databases">
        <title>Draft Genome sequence of Roseomonas sp. strain M3.</title>
        <authorList>
            <person name="Subhash Y."/>
            <person name="Lee S."/>
        </authorList>
    </citation>
    <scope>NUCLEOTIDE SEQUENCE [LARGE SCALE GENOMIC DNA]</scope>
    <source>
        <strain evidence="5 6">M3</strain>
    </source>
</reference>
<keyword evidence="3" id="KW-0732">Signal</keyword>
<dbReference type="Gene3D" id="3.90.76.10">
    <property type="entry name" value="Dipeptide-binding Protein, Domain 1"/>
    <property type="match status" value="1"/>
</dbReference>
<comment type="similarity">
    <text evidence="2">Belongs to the bacterial solute-binding protein 5 family.</text>
</comment>
<dbReference type="Pfam" id="PF00496">
    <property type="entry name" value="SBP_bac_5"/>
    <property type="match status" value="1"/>
</dbReference>
<dbReference type="PANTHER" id="PTHR30290:SF38">
    <property type="entry name" value="D,D-DIPEPTIDE-BINDING PERIPLASMIC PROTEIN DDPA-RELATED"/>
    <property type="match status" value="1"/>
</dbReference>
<evidence type="ECO:0000256" key="2">
    <source>
        <dbReference type="ARBA" id="ARBA00005695"/>
    </source>
</evidence>
<proteinExistence type="inferred from homology"/>
<dbReference type="InterPro" id="IPR039424">
    <property type="entry name" value="SBP_5"/>
</dbReference>
<comment type="subcellular location">
    <subcellularLocation>
        <location evidence="1">Periplasm</location>
    </subcellularLocation>
</comment>
<dbReference type="AlphaFoldDB" id="A0A1V2GYF4"/>
<dbReference type="Gene3D" id="3.10.105.10">
    <property type="entry name" value="Dipeptide-binding Protein, Domain 3"/>
    <property type="match status" value="1"/>
</dbReference>
<gene>
    <name evidence="5" type="ORF">BKE38_19505</name>
</gene>
<dbReference type="RefSeq" id="WP_076958980.1">
    <property type="nucleotide sequence ID" value="NZ_MLCO01000205.1"/>
</dbReference>
<dbReference type="InterPro" id="IPR030678">
    <property type="entry name" value="Peptide/Ni-bd"/>
</dbReference>
<dbReference type="GO" id="GO:0043190">
    <property type="term" value="C:ATP-binding cassette (ABC) transporter complex"/>
    <property type="evidence" value="ECO:0007669"/>
    <property type="project" value="InterPro"/>
</dbReference>
<evidence type="ECO:0000256" key="3">
    <source>
        <dbReference type="ARBA" id="ARBA00022729"/>
    </source>
</evidence>
<dbReference type="GO" id="GO:1904680">
    <property type="term" value="F:peptide transmembrane transporter activity"/>
    <property type="evidence" value="ECO:0007669"/>
    <property type="project" value="TreeGrafter"/>
</dbReference>
<evidence type="ECO:0000256" key="1">
    <source>
        <dbReference type="ARBA" id="ARBA00004418"/>
    </source>
</evidence>
<comment type="caution">
    <text evidence="5">The sequence shown here is derived from an EMBL/GenBank/DDBJ whole genome shotgun (WGS) entry which is preliminary data.</text>
</comment>
<accession>A0A1V2GYF4</accession>
<sequence>MFTRRTLGLGALAGLGLGTLPRDVHAATDELRVGAQNLAPWLDPGRDFSNVGSQFYWNAFDPLIGKDHSKAESVWQPGLATSWKQVSPTEMELTLRQGVKFHDGSLMTAEDVVFSIDRIVNATFPPYTVRQRDTVPNMAKVEAVGEHVIRVTAKRPEPLFETLLNAQQLMIVPKRYIQSLGQGNAAFEAFALKPVGTGPYRIAEFVPGQRVVYERFEDFWGEKAPFRRVTVRRIPELSGRITALANNEVDLITNLPPDQLATVAGNPALRVESLVTPLFHVVIFNTQHEKMRDARLRQALSLAVDRDTLNAALWDGKAVVPATHSMPQFGPLHMPQLKTFAFDPDRAKALLKQVGYNGFPIRYDTAAMYYTNGLVAAQAIQEMWGAVGVKMELNVGDAWTGADPTMMARNWSNPMYYPDPAGCFGTMWGPTGNSVTEGRFKPDAEYTAEWDRFRYSTELATRQDSYGKLMQAIANDPPVLPLYQPYESFAMRHNLRWRPLPGHIPYVLDFRAGRVAMG</sequence>
<dbReference type="SUPFAM" id="SSF53850">
    <property type="entry name" value="Periplasmic binding protein-like II"/>
    <property type="match status" value="1"/>
</dbReference>
<dbReference type="GO" id="GO:0030288">
    <property type="term" value="C:outer membrane-bounded periplasmic space"/>
    <property type="evidence" value="ECO:0007669"/>
    <property type="project" value="UniProtKB-ARBA"/>
</dbReference>
<feature type="domain" description="Solute-binding protein family 5" evidence="4">
    <location>
        <begin position="76"/>
        <end position="433"/>
    </location>
</feature>
<dbReference type="Gene3D" id="3.40.190.10">
    <property type="entry name" value="Periplasmic binding protein-like II"/>
    <property type="match status" value="1"/>
</dbReference>
<dbReference type="OrthoDB" id="9803988at2"/>
<evidence type="ECO:0000313" key="5">
    <source>
        <dbReference type="EMBL" id="ONG50095.1"/>
    </source>
</evidence>
<dbReference type="PANTHER" id="PTHR30290">
    <property type="entry name" value="PERIPLASMIC BINDING COMPONENT OF ABC TRANSPORTER"/>
    <property type="match status" value="1"/>
</dbReference>
<dbReference type="PIRSF" id="PIRSF002741">
    <property type="entry name" value="MppA"/>
    <property type="match status" value="1"/>
</dbReference>
<organism evidence="5 6">
    <name type="scientific">Teichococcus deserti</name>
    <dbReference type="NCBI Taxonomy" id="1817963"/>
    <lineage>
        <taxon>Bacteria</taxon>
        <taxon>Pseudomonadati</taxon>
        <taxon>Pseudomonadota</taxon>
        <taxon>Alphaproteobacteria</taxon>
        <taxon>Acetobacterales</taxon>
        <taxon>Roseomonadaceae</taxon>
        <taxon>Roseomonas</taxon>
    </lineage>
</organism>
<dbReference type="GO" id="GO:0015833">
    <property type="term" value="P:peptide transport"/>
    <property type="evidence" value="ECO:0007669"/>
    <property type="project" value="TreeGrafter"/>
</dbReference>
<evidence type="ECO:0000313" key="6">
    <source>
        <dbReference type="Proteomes" id="UP000188879"/>
    </source>
</evidence>
<protein>
    <submittedName>
        <fullName evidence="5">ABC transporter substrate-binding protein</fullName>
    </submittedName>
</protein>
<name>A0A1V2GYF4_9PROT</name>
<dbReference type="EMBL" id="MLCO01000205">
    <property type="protein sequence ID" value="ONG50095.1"/>
    <property type="molecule type" value="Genomic_DNA"/>
</dbReference>